<reference evidence="4 6" key="1">
    <citation type="submission" date="2017-11" db="EMBL/GenBank/DDBJ databases">
        <authorList>
            <person name="Han C.G."/>
        </authorList>
    </citation>
    <scope>NUCLEOTIDE SEQUENCE [LARGE SCALE GENOMIC DNA]</scope>
    <source>
        <strain evidence="4 6">HCNT1</strain>
    </source>
</reference>
<sequence length="282" mass="32408">MDRLDFLIIGAAKSATTWLQQSLQRHPDVYMPDPELHYFSRVYGNGAAWYADQFRPPRDDLVIGEKSNSYMDTPEAAARIHGDFPNVRLIAQLRNPVERAYSDYCMLYRRGEVGREIGQYLDPRAGQGGRFLNGGLYYDQLQGFLDRFGSDNLLVLLYENIAIEPRRQLDRVGSFLGLRAELQVPPVAEKVKDKKQPLVGPEMRRWLAPFKTTVKPFRHTAAFKKARSLIAREINYATLSEDLKERLIGYYEPQIDKLGTLMDVDLTPWLQNTQIAQLPVKE</sequence>
<dbReference type="AlphaFoldDB" id="A0A2N0D7M9"/>
<evidence type="ECO:0000256" key="2">
    <source>
        <dbReference type="ARBA" id="ARBA00023180"/>
    </source>
</evidence>
<accession>A0A2N0D7M9</accession>
<dbReference type="InterPro" id="IPR027417">
    <property type="entry name" value="P-loop_NTPase"/>
</dbReference>
<dbReference type="EMBL" id="CP104144">
    <property type="protein sequence ID" value="UWU18382.1"/>
    <property type="molecule type" value="Genomic_DNA"/>
</dbReference>
<dbReference type="EMBL" id="PIQN01000014">
    <property type="protein sequence ID" value="PKA42110.1"/>
    <property type="molecule type" value="Genomic_DNA"/>
</dbReference>
<evidence type="ECO:0000256" key="1">
    <source>
        <dbReference type="ARBA" id="ARBA00022679"/>
    </source>
</evidence>
<dbReference type="STRING" id="1041146.GCA_000427985_01554"/>
<gene>
    <name evidence="4" type="ORF">CWR43_18485</name>
    <name evidence="5" type="ORF">N2599_24405</name>
</gene>
<keyword evidence="7" id="KW-1185">Reference proteome</keyword>
<dbReference type="RefSeq" id="WP_027510997.1">
    <property type="nucleotide sequence ID" value="NZ_CP104144.1"/>
</dbReference>
<keyword evidence="5" id="KW-0614">Plasmid</keyword>
<evidence type="ECO:0000313" key="5">
    <source>
        <dbReference type="EMBL" id="UWU18382.1"/>
    </source>
</evidence>
<name>A0A2N0D7M9_RHISU</name>
<dbReference type="InterPro" id="IPR000863">
    <property type="entry name" value="Sulfotransferase_dom"/>
</dbReference>
<evidence type="ECO:0000313" key="6">
    <source>
        <dbReference type="Proteomes" id="UP000232164"/>
    </source>
</evidence>
<dbReference type="Pfam" id="PF00685">
    <property type="entry name" value="Sulfotransfer_1"/>
    <property type="match status" value="1"/>
</dbReference>
<dbReference type="GO" id="GO:0008146">
    <property type="term" value="F:sulfotransferase activity"/>
    <property type="evidence" value="ECO:0007669"/>
    <property type="project" value="InterPro"/>
</dbReference>
<protein>
    <submittedName>
        <fullName evidence="4">Heparan sulfate glucosamine 3-O-sulfotransferase</fullName>
    </submittedName>
    <submittedName>
        <fullName evidence="5">Sulfotransferase domain-containing protein</fullName>
    </submittedName>
</protein>
<proteinExistence type="predicted"/>
<keyword evidence="1 4" id="KW-0808">Transferase</keyword>
<dbReference type="PANTHER" id="PTHR10605:SF56">
    <property type="entry name" value="BIFUNCTIONAL HEPARAN SULFATE N-DEACETYLASE_N-SULFOTRANSFERASE"/>
    <property type="match status" value="1"/>
</dbReference>
<dbReference type="Proteomes" id="UP000232164">
    <property type="component" value="Unassembled WGS sequence"/>
</dbReference>
<dbReference type="SUPFAM" id="SSF52540">
    <property type="entry name" value="P-loop containing nucleoside triphosphate hydrolases"/>
    <property type="match status" value="1"/>
</dbReference>
<dbReference type="Gene3D" id="3.40.50.300">
    <property type="entry name" value="P-loop containing nucleotide triphosphate hydrolases"/>
    <property type="match status" value="1"/>
</dbReference>
<evidence type="ECO:0000313" key="4">
    <source>
        <dbReference type="EMBL" id="PKA42110.1"/>
    </source>
</evidence>
<geneLocation type="plasmid" evidence="5 7">
    <name>pWSM1592_1</name>
</geneLocation>
<organism evidence="4 6">
    <name type="scientific">Rhizobium sullae</name>
    <name type="common">Rhizobium hedysari</name>
    <dbReference type="NCBI Taxonomy" id="50338"/>
    <lineage>
        <taxon>Bacteria</taxon>
        <taxon>Pseudomonadati</taxon>
        <taxon>Pseudomonadota</taxon>
        <taxon>Alphaproteobacteria</taxon>
        <taxon>Hyphomicrobiales</taxon>
        <taxon>Rhizobiaceae</taxon>
        <taxon>Rhizobium/Agrobacterium group</taxon>
        <taxon>Rhizobium</taxon>
    </lineage>
</organism>
<dbReference type="PANTHER" id="PTHR10605">
    <property type="entry name" value="HEPARAN SULFATE SULFOTRANSFERASE"/>
    <property type="match status" value="1"/>
</dbReference>
<evidence type="ECO:0000313" key="7">
    <source>
        <dbReference type="Proteomes" id="UP001060123"/>
    </source>
</evidence>
<feature type="domain" description="Sulfotransferase" evidence="3">
    <location>
        <begin position="5"/>
        <end position="181"/>
    </location>
</feature>
<reference evidence="5" key="3">
    <citation type="submission" date="2022-09" db="EMBL/GenBank/DDBJ databases">
        <title>Australian commercial rhizobial inoculants.</title>
        <authorList>
            <person name="Kohlmeier M.G."/>
            <person name="O'Hara G.W."/>
            <person name="Colombi E."/>
            <person name="Ramsay J.P."/>
            <person name="Terpolilli J."/>
        </authorList>
    </citation>
    <scope>NUCLEOTIDE SEQUENCE</scope>
    <source>
        <strain evidence="5">WSM1592</strain>
        <plasmid evidence="5">pWSM1592_1</plasmid>
    </source>
</reference>
<evidence type="ECO:0000259" key="3">
    <source>
        <dbReference type="Pfam" id="PF00685"/>
    </source>
</evidence>
<dbReference type="Proteomes" id="UP001060123">
    <property type="component" value="Plasmid pWSM1592_1"/>
</dbReference>
<reference evidence="4 6" key="2">
    <citation type="submission" date="2017-12" db="EMBL/GenBank/DDBJ databases">
        <title>Genome sequence of Rhizobium sullae HCNT1 isolated from Sulla coronaria nodules and featuring peculiar denitrification phenotypes.</title>
        <authorList>
            <person name="De Diego-Diaz B."/>
            <person name="Treu L."/>
            <person name="Campanaro S."/>
            <person name="Da Silva Duarte V."/>
            <person name="Basaglia M."/>
            <person name="Favaro L."/>
            <person name="Casella S."/>
            <person name="Squartini A."/>
        </authorList>
    </citation>
    <scope>NUCLEOTIDE SEQUENCE [LARGE SCALE GENOMIC DNA]</scope>
    <source>
        <strain evidence="4 6">HCNT1</strain>
    </source>
</reference>
<keyword evidence="2" id="KW-0325">Glycoprotein</keyword>
<dbReference type="InterPro" id="IPR037359">
    <property type="entry name" value="NST/OST"/>
</dbReference>